<dbReference type="EMBL" id="LSDT01000050">
    <property type="protein sequence ID" value="KXB90104.1"/>
    <property type="molecule type" value="Genomic_DNA"/>
</dbReference>
<dbReference type="Proteomes" id="UP000242958">
    <property type="component" value="Unassembled WGS sequence"/>
</dbReference>
<evidence type="ECO:0000313" key="2">
    <source>
        <dbReference type="EMBL" id="KXB90104.1"/>
    </source>
</evidence>
<keyword evidence="1" id="KW-0472">Membrane</keyword>
<reference evidence="2" key="1">
    <citation type="submission" date="2016-01" db="EMBL/GenBank/DDBJ databases">
        <authorList>
            <person name="Oliw E.H."/>
        </authorList>
    </citation>
    <scope>NUCLEOTIDE SEQUENCE [LARGE SCALE GENOMIC DNA]</scope>
    <source>
        <strain evidence="2">KA00182</strain>
    </source>
</reference>
<reference evidence="3 5" key="3">
    <citation type="submission" date="2017-05" db="EMBL/GenBank/DDBJ databases">
        <authorList>
            <person name="Song R."/>
            <person name="Chenine A.L."/>
            <person name="Ruprecht R.M."/>
        </authorList>
    </citation>
    <scope>NUCLEOTIDE SEQUENCE [LARGE SCALE GENOMIC DNA]</scope>
    <source>
        <strain evidence="3 5">KA00229</strain>
    </source>
</reference>
<protein>
    <submittedName>
        <fullName evidence="2">Uncharacterized protein</fullName>
    </submittedName>
</protein>
<accession>A0A2J8BBD3</accession>
<evidence type="ECO:0000313" key="5">
    <source>
        <dbReference type="Proteomes" id="UP000242958"/>
    </source>
</evidence>
<comment type="caution">
    <text evidence="2">The sequence shown here is derived from an EMBL/GenBank/DDBJ whole genome shotgun (WGS) entry which is preliminary data.</text>
</comment>
<proteinExistence type="predicted"/>
<name>A0A134CDA1_9FIRM</name>
<evidence type="ECO:0000256" key="1">
    <source>
        <dbReference type="SAM" id="Phobius"/>
    </source>
</evidence>
<feature type="transmembrane region" description="Helical" evidence="1">
    <location>
        <begin position="12"/>
        <end position="34"/>
    </location>
</feature>
<dbReference type="AlphaFoldDB" id="A0A134CDA1"/>
<dbReference type="STRING" id="1588748.HMPREF3182_01416"/>
<reference evidence="4" key="2">
    <citation type="submission" date="2016-01" db="EMBL/GenBank/DDBJ databases">
        <authorList>
            <person name="Mitreva M."/>
            <person name="Pepin K.H."/>
            <person name="Mihindukulasuriya K.A."/>
            <person name="Fulton R."/>
            <person name="Fronick C."/>
            <person name="O'Laughlin M."/>
            <person name="Miner T."/>
            <person name="Herter B."/>
            <person name="Rosa B.A."/>
            <person name="Cordes M."/>
            <person name="Tomlinson C."/>
            <person name="Wollam A."/>
            <person name="Palsikar V.B."/>
            <person name="Mardis E.R."/>
            <person name="Wilson R.K."/>
        </authorList>
    </citation>
    <scope>NUCLEOTIDE SEQUENCE [LARGE SCALE GENOMIC DNA]</scope>
    <source>
        <strain evidence="4">KA00182</strain>
    </source>
</reference>
<organism evidence="2 4">
    <name type="scientific">Megasphaera hutchinsoni</name>
    <dbReference type="NCBI Taxonomy" id="1588748"/>
    <lineage>
        <taxon>Bacteria</taxon>
        <taxon>Bacillati</taxon>
        <taxon>Bacillota</taxon>
        <taxon>Negativicutes</taxon>
        <taxon>Veillonellales</taxon>
        <taxon>Veillonellaceae</taxon>
        <taxon>Megasphaera</taxon>
    </lineage>
</organism>
<keyword evidence="4" id="KW-1185">Reference proteome</keyword>
<keyword evidence="1" id="KW-1133">Transmembrane helix</keyword>
<accession>A0A134CDA1</accession>
<dbReference type="Proteomes" id="UP000070160">
    <property type="component" value="Unassembled WGS sequence"/>
</dbReference>
<dbReference type="PATRIC" id="fig|1588748.3.peg.1371"/>
<dbReference type="EMBL" id="NFMF01000003">
    <property type="protein sequence ID" value="PNH22079.1"/>
    <property type="molecule type" value="Genomic_DNA"/>
</dbReference>
<evidence type="ECO:0000313" key="3">
    <source>
        <dbReference type="EMBL" id="PNH22079.1"/>
    </source>
</evidence>
<keyword evidence="1" id="KW-0812">Transmembrane</keyword>
<gene>
    <name evidence="3" type="ORF">CAL30_02095</name>
    <name evidence="2" type="ORF">HMPREF3182_01416</name>
</gene>
<evidence type="ECO:0000313" key="4">
    <source>
        <dbReference type="Proteomes" id="UP000070160"/>
    </source>
</evidence>
<sequence>MSKQNGFFLPDAIIAAFVFVCMAVPALMATSTSLKIYRETRRQVELLEITRTILEEWRSGQPYQDGQHFQRQQDNRVFLVVLRENGWLNKKKRQVEVTDEEGKKACLWYTAVLPQKM</sequence>
<dbReference type="RefSeq" id="WP_062486432.1">
    <property type="nucleotide sequence ID" value="NZ_KQ960955.1"/>
</dbReference>